<keyword evidence="2" id="KW-1185">Reference proteome</keyword>
<evidence type="ECO:0000313" key="1">
    <source>
        <dbReference type="EMBL" id="AGM11400.1"/>
    </source>
</evidence>
<dbReference type="RefSeq" id="YP_008059278.1">
    <property type="nucleotide sequence ID" value="NC_021328.1"/>
</dbReference>
<proteinExistence type="predicted"/>
<sequence length="122" mass="13562">MPRTNDPAEISAELTQIKQATENGYYAPVVEMELATNGSGETLDITLDYPDAGDEVFSLSVPQYWESDRTLPSVLDALDVPVEDMAQLENRSVPVKRVNGSWEVDMTRLNNGDYIEGSDYTQ</sequence>
<reference evidence="1 2" key="1">
    <citation type="submission" date="2012-12" db="EMBL/GenBank/DDBJ databases">
        <authorList>
            <person name="Sencilo A."/>
            <person name="Jacobs-Sera D."/>
            <person name="Russell D.A."/>
            <person name="Ko C."/>
            <person name="Atanasova N."/>
            <person name="Osterlund E."/>
            <person name="Oksanen H.M."/>
            <person name="Bamford D.H."/>
            <person name="Hatfull G.F."/>
            <person name="Roine E."/>
            <person name="Hendrix R.W."/>
        </authorList>
    </citation>
    <scope>NUCLEOTIDE SEQUENCE [LARGE SCALE GENOMIC DNA]</scope>
</reference>
<dbReference type="KEGG" id="vg:16194035"/>
<organism evidence="1 2">
    <name type="scientific">Halogranum tailed virus 1</name>
    <dbReference type="NCBI Taxonomy" id="1273749"/>
    <lineage>
        <taxon>Viruses</taxon>
        <taxon>Duplodnaviria</taxon>
        <taxon>Heunggongvirae</taxon>
        <taxon>Uroviricota</taxon>
        <taxon>Caudoviricetes</taxon>
        <taxon>Thumleimavirales</taxon>
        <taxon>Halomagnusviridae</taxon>
        <taxon>Hagravirus</taxon>
        <taxon>Hagravirus capitaneum</taxon>
        <taxon>Hagravirus HGTV1</taxon>
    </lineage>
</organism>
<dbReference type="GeneID" id="16194035"/>
<gene>
    <name evidence="1" type="primary">98</name>
    <name evidence="1" type="ORF">HGTV1_98</name>
</gene>
<evidence type="ECO:0000313" key="2">
    <source>
        <dbReference type="Proteomes" id="UP000202786"/>
    </source>
</evidence>
<protein>
    <submittedName>
        <fullName evidence="1">Uncharacterized protein</fullName>
    </submittedName>
</protein>
<name>R4T942_9CAUD</name>
<dbReference type="Proteomes" id="UP000202786">
    <property type="component" value="Segment"/>
</dbReference>
<dbReference type="EMBL" id="KC292026">
    <property type="protein sequence ID" value="AGM11400.1"/>
    <property type="molecule type" value="Genomic_DNA"/>
</dbReference>
<accession>R4T942</accession>